<dbReference type="EMBL" id="SZPX01000001">
    <property type="protein sequence ID" value="TKI71193.1"/>
    <property type="molecule type" value="Genomic_DNA"/>
</dbReference>
<gene>
    <name evidence="2" type="ORF">FCU45_02100</name>
</gene>
<keyword evidence="3" id="KW-1185">Reference proteome</keyword>
<dbReference type="PROSITE" id="PS51257">
    <property type="entry name" value="PROKAR_LIPOPROTEIN"/>
    <property type="match status" value="1"/>
</dbReference>
<evidence type="ECO:0000259" key="1">
    <source>
        <dbReference type="Pfam" id="PF02169"/>
    </source>
</evidence>
<accession>A0A4V5TMB5</accession>
<protein>
    <recommendedName>
        <fullName evidence="1">Lipoprotein LPP20-like domain-containing protein</fullName>
    </recommendedName>
</protein>
<proteinExistence type="predicted"/>
<evidence type="ECO:0000313" key="2">
    <source>
        <dbReference type="EMBL" id="TKI71193.1"/>
    </source>
</evidence>
<dbReference type="InterPro" id="IPR024952">
    <property type="entry name" value="LPP20-like_dom"/>
</dbReference>
<feature type="domain" description="Lipoprotein LPP20-like" evidence="1">
    <location>
        <begin position="44"/>
        <end position="149"/>
    </location>
</feature>
<dbReference type="Pfam" id="PF02169">
    <property type="entry name" value="LPP20"/>
    <property type="match status" value="1"/>
</dbReference>
<evidence type="ECO:0000313" key="3">
    <source>
        <dbReference type="Proteomes" id="UP000309561"/>
    </source>
</evidence>
<dbReference type="AlphaFoldDB" id="A0A4V5TMB5"/>
<dbReference type="RefSeq" id="WP_137011781.1">
    <property type="nucleotide sequence ID" value="NZ_SZPX01000001.1"/>
</dbReference>
<sequence>MIKTISSILMAGLFLSLITGCSKDAKPEERSVDFACKQEGVTAPKWTCIPNVEDGYAGIGIAEKSAAGMDHMRRVAMANGRSDLAQQIESQVKDKISIYTGTTGVGATETVDKAIETVTKQVAKVDLVGSKAVDMWSAPSGAIYMLVTVSKDSANEQIQNNIKTSFKNDQALWQQFKAKNALEELEKEFPAD</sequence>
<reference evidence="2 3" key="1">
    <citation type="submission" date="2019-04" db="EMBL/GenBank/DDBJ databases">
        <title>Sulfurimonas crateris sp. nov. a facultative anaerobic sulfur-oxidizing chemolithautotrophic bacterium isolated from a terrestrial mud vulcano.</title>
        <authorList>
            <person name="Ratnikova N.M."/>
            <person name="Slobodkin A.I."/>
            <person name="Merkel A.Y."/>
            <person name="Novikov A."/>
            <person name="Bonch-Osmolovskaya E.A."/>
            <person name="Slobodkina G.B."/>
        </authorList>
    </citation>
    <scope>NUCLEOTIDE SEQUENCE [LARGE SCALE GENOMIC DNA]</scope>
    <source>
        <strain evidence="2 3">SN118</strain>
    </source>
</reference>
<dbReference type="OrthoDB" id="9794307at2"/>
<organism evidence="2 3">
    <name type="scientific">Sulfurimonas crateris</name>
    <dbReference type="NCBI Taxonomy" id="2574727"/>
    <lineage>
        <taxon>Bacteria</taxon>
        <taxon>Pseudomonadati</taxon>
        <taxon>Campylobacterota</taxon>
        <taxon>Epsilonproteobacteria</taxon>
        <taxon>Campylobacterales</taxon>
        <taxon>Sulfurimonadaceae</taxon>
        <taxon>Sulfurimonas</taxon>
    </lineage>
</organism>
<name>A0A4V5TMB5_9BACT</name>
<comment type="caution">
    <text evidence="2">The sequence shown here is derived from an EMBL/GenBank/DDBJ whole genome shotgun (WGS) entry which is preliminary data.</text>
</comment>
<dbReference type="Proteomes" id="UP000309561">
    <property type="component" value="Unassembled WGS sequence"/>
</dbReference>